<evidence type="ECO:0000256" key="7">
    <source>
        <dbReference type="ARBA" id="ARBA00022679"/>
    </source>
</evidence>
<accession>A0A2T3A153</accession>
<comment type="subcellular location">
    <subcellularLocation>
        <location evidence="1 11">Cytoplasm</location>
    </subcellularLocation>
</comment>
<evidence type="ECO:0000256" key="9">
    <source>
        <dbReference type="ARBA" id="ARBA00022694"/>
    </source>
</evidence>
<keyword evidence="5 11" id="KW-0963">Cytoplasm</keyword>
<dbReference type="GO" id="GO:0005737">
    <property type="term" value="C:cytoplasm"/>
    <property type="evidence" value="ECO:0007669"/>
    <property type="project" value="UniProtKB-SubCell"/>
</dbReference>
<organism evidence="13 14">
    <name type="scientific">Coniella lustricola</name>
    <dbReference type="NCBI Taxonomy" id="2025994"/>
    <lineage>
        <taxon>Eukaryota</taxon>
        <taxon>Fungi</taxon>
        <taxon>Dikarya</taxon>
        <taxon>Ascomycota</taxon>
        <taxon>Pezizomycotina</taxon>
        <taxon>Sordariomycetes</taxon>
        <taxon>Sordariomycetidae</taxon>
        <taxon>Diaporthales</taxon>
        <taxon>Schizoparmaceae</taxon>
        <taxon>Coniella</taxon>
    </lineage>
</organism>
<dbReference type="GO" id="GO:0030488">
    <property type="term" value="P:tRNA methylation"/>
    <property type="evidence" value="ECO:0007669"/>
    <property type="project" value="UniProtKB-UniRule"/>
</dbReference>
<evidence type="ECO:0000256" key="4">
    <source>
        <dbReference type="ARBA" id="ARBA00017788"/>
    </source>
</evidence>
<name>A0A2T3A153_9PEZI</name>
<evidence type="ECO:0000256" key="8">
    <source>
        <dbReference type="ARBA" id="ARBA00022691"/>
    </source>
</evidence>
<comment type="function">
    <text evidence="11">Adenosyl-L-methionine (AdoMet)-dependent tRNA (uracil-O(2)-)-methyltransferase.</text>
</comment>
<dbReference type="OrthoDB" id="10047021at2759"/>
<evidence type="ECO:0000256" key="3">
    <source>
        <dbReference type="ARBA" id="ARBA00012795"/>
    </source>
</evidence>
<protein>
    <recommendedName>
        <fullName evidence="4 11">tRNA (uracil-O(2)-)-methyltransferase</fullName>
        <ecNumber evidence="3 11">2.1.1.211</ecNumber>
    </recommendedName>
</protein>
<dbReference type="InterPro" id="IPR011671">
    <property type="entry name" value="tRNA_uracil_MeTrfase"/>
</dbReference>
<dbReference type="STRING" id="2025994.A0A2T3A153"/>
<evidence type="ECO:0000256" key="10">
    <source>
        <dbReference type="ARBA" id="ARBA00047957"/>
    </source>
</evidence>
<dbReference type="PANTHER" id="PTHR21210">
    <property type="entry name" value="TRNA (URACIL-O(2)-)-METHYLTRANSFERASE-RELATED"/>
    <property type="match status" value="1"/>
</dbReference>
<gene>
    <name evidence="13" type="ORF">BD289DRAFT_440028</name>
</gene>
<dbReference type="InParanoid" id="A0A2T3A153"/>
<dbReference type="Pfam" id="PF07757">
    <property type="entry name" value="AdoMet_MTase"/>
    <property type="match status" value="1"/>
</dbReference>
<evidence type="ECO:0000313" key="13">
    <source>
        <dbReference type="EMBL" id="PSR80884.1"/>
    </source>
</evidence>
<keyword evidence="8 11" id="KW-0949">S-adenosyl-L-methionine</keyword>
<evidence type="ECO:0000256" key="1">
    <source>
        <dbReference type="ARBA" id="ARBA00004496"/>
    </source>
</evidence>
<evidence type="ECO:0000313" key="14">
    <source>
        <dbReference type="Proteomes" id="UP000241462"/>
    </source>
</evidence>
<dbReference type="AlphaFoldDB" id="A0A2T3A153"/>
<dbReference type="EMBL" id="KZ678517">
    <property type="protein sequence ID" value="PSR80884.1"/>
    <property type="molecule type" value="Genomic_DNA"/>
</dbReference>
<feature type="compositionally biased region" description="Polar residues" evidence="12">
    <location>
        <begin position="11"/>
        <end position="20"/>
    </location>
</feature>
<comment type="similarity">
    <text evidence="2 11">Belongs to the TRM44 family.</text>
</comment>
<proteinExistence type="inferred from homology"/>
<dbReference type="Proteomes" id="UP000241462">
    <property type="component" value="Unassembled WGS sequence"/>
</dbReference>
<keyword evidence="7 11" id="KW-0808">Transferase</keyword>
<keyword evidence="14" id="KW-1185">Reference proteome</keyword>
<evidence type="ECO:0000256" key="5">
    <source>
        <dbReference type="ARBA" id="ARBA00022490"/>
    </source>
</evidence>
<evidence type="ECO:0000256" key="6">
    <source>
        <dbReference type="ARBA" id="ARBA00022603"/>
    </source>
</evidence>
<reference evidence="13 14" key="1">
    <citation type="journal article" date="2018" name="Mycol. Prog.">
        <title>Coniella lustricola, a new species from submerged detritus.</title>
        <authorList>
            <person name="Raudabaugh D.B."/>
            <person name="Iturriaga T."/>
            <person name="Carver A."/>
            <person name="Mondo S."/>
            <person name="Pangilinan J."/>
            <person name="Lipzen A."/>
            <person name="He G."/>
            <person name="Amirebrahimi M."/>
            <person name="Grigoriev I.V."/>
            <person name="Miller A.N."/>
        </authorList>
    </citation>
    <scope>NUCLEOTIDE SEQUENCE [LARGE SCALE GENOMIC DNA]</scope>
    <source>
        <strain evidence="13 14">B22-T-1</strain>
    </source>
</reference>
<evidence type="ECO:0000256" key="12">
    <source>
        <dbReference type="SAM" id="MobiDB-lite"/>
    </source>
</evidence>
<feature type="region of interest" description="Disordered" evidence="12">
    <location>
        <begin position="1"/>
        <end position="20"/>
    </location>
</feature>
<dbReference type="FunCoup" id="A0A2T3A153">
    <property type="interactions" value="82"/>
</dbReference>
<evidence type="ECO:0000256" key="2">
    <source>
        <dbReference type="ARBA" id="ARBA00009056"/>
    </source>
</evidence>
<keyword evidence="6 11" id="KW-0489">Methyltransferase</keyword>
<evidence type="ECO:0000256" key="11">
    <source>
        <dbReference type="RuleBase" id="RU368004"/>
    </source>
</evidence>
<dbReference type="GO" id="GO:0141101">
    <property type="term" value="F:tRNA(Ser) (uridine(44)-2'-O-)-methyltransferase activity"/>
    <property type="evidence" value="ECO:0007669"/>
    <property type="project" value="UniProtKB-EC"/>
</dbReference>
<keyword evidence="9 11" id="KW-0819">tRNA processing</keyword>
<sequence>MPFAPVDLGQPENQAASASVQILEKQEDATGASPIWTPCFKHECGFNGEIFERVMLNLIKNPNINSSWLFRADILLDHNGSDVTGTSALTSSPQPSAPSFTDLDMTRLLIRRMIPRNELRDKPLEQSCVFYSGTTPEGVQRSLIVYLPHVQSAEDIPFYHPAVQAIAFLHDWRPAEETGTVSTHYMFFDAYTKTEKLTRTAMHLLRVLHKHGEGQVVGYKKRVIHDVLVPQASLQTTYADLKLKYGKTLVQGWEEVTDPAKHVFEDLCIAAFLIELWKDMYKDSEFPGFVDIGCGNGLLVHILNCEKYAGWGFDARARRSWAKYNSKVSVRSVDGGYQEQDSLKTHVLLPAVTVNPSDSSGLKIQPGQTHDGVFPTGTFIISNHADELTPWTPILARLSDCPFMMIPCCSHNLGGDRWRAPPPKDKTTSHSTYNSLCAWASDIAADCGWEVEKEILRIPSTRNMAILGRRLVNTEEMDLHHLLYKHGGTGGYKLLIQIRYRKVIHQLHIQSELPEFFSSEFVPQFQAFLLCNKNKVLLQKPAALWKVVFLRELLVNLV</sequence>
<comment type="catalytic activity">
    <reaction evidence="10 11">
        <text>uridine(44) in tRNA(Ser) + S-adenosyl-L-methionine = 2'-O-methyluridine(44) in tRNA(Ser) + S-adenosyl-L-homocysteine + H(+)</text>
        <dbReference type="Rhea" id="RHEA:43100"/>
        <dbReference type="Rhea" id="RHEA-COMP:10339"/>
        <dbReference type="Rhea" id="RHEA-COMP:10340"/>
        <dbReference type="ChEBI" id="CHEBI:15378"/>
        <dbReference type="ChEBI" id="CHEBI:57856"/>
        <dbReference type="ChEBI" id="CHEBI:59789"/>
        <dbReference type="ChEBI" id="CHEBI:65315"/>
        <dbReference type="ChEBI" id="CHEBI:74478"/>
        <dbReference type="EC" id="2.1.1.211"/>
    </reaction>
</comment>
<dbReference type="PANTHER" id="PTHR21210:SF0">
    <property type="entry name" value="TRNA (URACIL-O(2)-)-METHYLTRANSFERASE-RELATED"/>
    <property type="match status" value="1"/>
</dbReference>
<dbReference type="EC" id="2.1.1.211" evidence="3 11"/>